<proteinExistence type="predicted"/>
<keyword evidence="1" id="KW-0285">Flavoprotein</keyword>
<feature type="domain" description="HpaB/PvcC/4-BUDH N-terminal" evidence="6">
    <location>
        <begin position="8"/>
        <end position="271"/>
    </location>
</feature>
<dbReference type="PIRSF" id="PIRSF000331">
    <property type="entry name" value="HpaA_HpaB"/>
    <property type="match status" value="1"/>
</dbReference>
<evidence type="ECO:0000313" key="7">
    <source>
        <dbReference type="EMBL" id="HBP28005.1"/>
    </source>
</evidence>
<evidence type="ECO:0000313" key="8">
    <source>
        <dbReference type="Proteomes" id="UP000264036"/>
    </source>
</evidence>
<name>A0A356LBV8_9BURK</name>
<dbReference type="PANTHER" id="PTHR36117:SF3">
    <property type="entry name" value="4-HYDROXYPHENYLACETATE 3-MONOOXYGENASE-RELATED"/>
    <property type="match status" value="1"/>
</dbReference>
<dbReference type="Gene3D" id="1.20.140.10">
    <property type="entry name" value="Butyryl-CoA Dehydrogenase, subunit A, domain 3"/>
    <property type="match status" value="1"/>
</dbReference>
<dbReference type="Proteomes" id="UP000264036">
    <property type="component" value="Unassembled WGS sequence"/>
</dbReference>
<evidence type="ECO:0000256" key="2">
    <source>
        <dbReference type="ARBA" id="ARBA00022827"/>
    </source>
</evidence>
<dbReference type="Gene3D" id="1.10.3140.10">
    <property type="entry name" value="4-hydroxybutyryl-coa dehydratase, domain 1"/>
    <property type="match status" value="1"/>
</dbReference>
<feature type="domain" description="HpaB/PvcC/4-BUDH C-terminal" evidence="5">
    <location>
        <begin position="281"/>
        <end position="479"/>
    </location>
</feature>
<dbReference type="GO" id="GO:0016627">
    <property type="term" value="F:oxidoreductase activity, acting on the CH-CH group of donors"/>
    <property type="evidence" value="ECO:0007669"/>
    <property type="project" value="InterPro"/>
</dbReference>
<keyword evidence="2 4" id="KW-0274">FAD</keyword>
<reference evidence="7 8" key="1">
    <citation type="journal article" date="2018" name="Nat. Biotechnol.">
        <title>A standardized bacterial taxonomy based on genome phylogeny substantially revises the tree of life.</title>
        <authorList>
            <person name="Parks D.H."/>
            <person name="Chuvochina M."/>
            <person name="Waite D.W."/>
            <person name="Rinke C."/>
            <person name="Skarshewski A."/>
            <person name="Chaumeil P.A."/>
            <person name="Hugenholtz P."/>
        </authorList>
    </citation>
    <scope>NUCLEOTIDE SEQUENCE [LARGE SCALE GENOMIC DNA]</scope>
    <source>
        <strain evidence="7">UBA10707</strain>
    </source>
</reference>
<dbReference type="InterPro" id="IPR024719">
    <property type="entry name" value="HpaB/PvcC/4-BUDH_C"/>
</dbReference>
<dbReference type="SUPFAM" id="SSF47203">
    <property type="entry name" value="Acyl-CoA dehydrogenase C-terminal domain-like"/>
    <property type="match status" value="1"/>
</dbReference>
<protein>
    <recommendedName>
        <fullName evidence="9">4-hydroxyphenylacetate 3-monooxygenase</fullName>
    </recommendedName>
</protein>
<dbReference type="InterPro" id="IPR036250">
    <property type="entry name" value="AcylCo_DH-like_C"/>
</dbReference>
<evidence type="ECO:0000259" key="5">
    <source>
        <dbReference type="Pfam" id="PF03241"/>
    </source>
</evidence>
<dbReference type="Pfam" id="PF03241">
    <property type="entry name" value="HpaB"/>
    <property type="match status" value="1"/>
</dbReference>
<dbReference type="InterPro" id="IPR046373">
    <property type="entry name" value="Acyl-CoA_Oxase/DH_mid-dom_sf"/>
</dbReference>
<dbReference type="EMBL" id="DOEK01000004">
    <property type="protein sequence ID" value="HBP28005.1"/>
    <property type="molecule type" value="Genomic_DNA"/>
</dbReference>
<accession>A0A356LBV8</accession>
<organism evidence="7 8">
    <name type="scientific">Advenella kashmirensis</name>
    <dbReference type="NCBI Taxonomy" id="310575"/>
    <lineage>
        <taxon>Bacteria</taxon>
        <taxon>Pseudomonadati</taxon>
        <taxon>Pseudomonadota</taxon>
        <taxon>Betaproteobacteria</taxon>
        <taxon>Burkholderiales</taxon>
        <taxon>Alcaligenaceae</taxon>
    </lineage>
</organism>
<dbReference type="PANTHER" id="PTHR36117">
    <property type="entry name" value="4-HYDROXYPHENYLACETATE 3-MONOOXYGENASE-RELATED"/>
    <property type="match status" value="1"/>
</dbReference>
<dbReference type="InterPro" id="IPR024674">
    <property type="entry name" value="HpaB/PvcC/4-BUDH_N"/>
</dbReference>
<comment type="caution">
    <text evidence="7">The sequence shown here is derived from an EMBL/GenBank/DDBJ whole genome shotgun (WGS) entry which is preliminary data.</text>
</comment>
<evidence type="ECO:0000256" key="3">
    <source>
        <dbReference type="ARBA" id="ARBA00023002"/>
    </source>
</evidence>
<evidence type="ECO:0000256" key="1">
    <source>
        <dbReference type="ARBA" id="ARBA00022630"/>
    </source>
</evidence>
<dbReference type="InterPro" id="IPR004925">
    <property type="entry name" value="HpaB/PvcC/4-BUDH"/>
</dbReference>
<evidence type="ECO:0008006" key="9">
    <source>
        <dbReference type="Google" id="ProtNLM"/>
    </source>
</evidence>
<dbReference type="Gene3D" id="2.40.110.10">
    <property type="entry name" value="Butyryl-CoA Dehydrogenase, subunit A, domain 2"/>
    <property type="match status" value="1"/>
</dbReference>
<dbReference type="InterPro" id="IPR009100">
    <property type="entry name" value="AcylCoA_DH/oxidase_NM_dom_sf"/>
</dbReference>
<dbReference type="AlphaFoldDB" id="A0A356LBV8"/>
<evidence type="ECO:0000259" key="6">
    <source>
        <dbReference type="Pfam" id="PF11794"/>
    </source>
</evidence>
<dbReference type="SUPFAM" id="SSF56645">
    <property type="entry name" value="Acyl-CoA dehydrogenase NM domain-like"/>
    <property type="match status" value="1"/>
</dbReference>
<sequence length="509" mass="57361">MRYAMLRTGEEYLKSLRDGRRVYIGGELVTDVTKHPAFRNAAGTYAKLFDYKRTTPGMSFEENGQRYSFYYMQPRNIEDLKFRSNGHKLLADFSYGLLGRSPDHVSSFVTGMTLKPDIFDLSDHGFRQNIEAYYRYLRDNDLYVTYAVHPPAGAKNWSSDAKEHLFDSPSLQVIASDESGVTIHGMKMLATGGAFVDEVWIGNLSALAPGREKEAITCALPVATPGISLWSRKSMEAMAESAFDNPLSSRFDESDMMLFCDQVKVPWNRIFTLGHIELSRSIYVDTAGHCFGNHQSNVRFWSKLQFILGLANKICQSGGVRNIPAVQDTLGRLAAYEASLAAMIAGQILAFEEIGEGLVLPNRRYMYATLNWCQENYVSLCTAVRELMGGSVFQMPANVSVIHDESLNAIFEEFWSTDHETALDRMKLYKLAWDMLGSEFASRHLQYENFYAGPSFVVRAYSLRQAPWKKFDAIVEDFMATYDHTTSLNPLEIVEPANTGGLTPRGITR</sequence>
<evidence type="ECO:0000256" key="4">
    <source>
        <dbReference type="PIRSR" id="PIRSR000331-2"/>
    </source>
</evidence>
<keyword evidence="3" id="KW-0560">Oxidoreductase</keyword>
<feature type="binding site" evidence="4">
    <location>
        <position position="191"/>
    </location>
    <ligand>
        <name>FAD</name>
        <dbReference type="ChEBI" id="CHEBI:57692"/>
    </ligand>
</feature>
<gene>
    <name evidence="7" type="ORF">DD666_01140</name>
</gene>
<dbReference type="Pfam" id="PF11794">
    <property type="entry name" value="HpaB_N"/>
    <property type="match status" value="1"/>
</dbReference>